<organism evidence="1 2">
    <name type="scientific">Drosophila yakuba</name>
    <name type="common">Fruit fly</name>
    <dbReference type="NCBI Taxonomy" id="7245"/>
    <lineage>
        <taxon>Eukaryota</taxon>
        <taxon>Metazoa</taxon>
        <taxon>Ecdysozoa</taxon>
        <taxon>Arthropoda</taxon>
        <taxon>Hexapoda</taxon>
        <taxon>Insecta</taxon>
        <taxon>Pterygota</taxon>
        <taxon>Neoptera</taxon>
        <taxon>Endopterygota</taxon>
        <taxon>Diptera</taxon>
        <taxon>Brachycera</taxon>
        <taxon>Muscomorpha</taxon>
        <taxon>Ephydroidea</taxon>
        <taxon>Drosophilidae</taxon>
        <taxon>Drosophila</taxon>
        <taxon>Sophophora</taxon>
    </lineage>
</organism>
<gene>
    <name evidence="1" type="primary">Dyak\GE18003</name>
    <name evidence="1" type="synonym">dyak_GLEANR_19296</name>
    <name evidence="1" type="synonym">GE18003</name>
    <name evidence="1" type="ORF">Dyak_GE18003</name>
</gene>
<dbReference type="EMBL" id="CM000159">
    <property type="protein sequence ID" value="EDW94359.2"/>
    <property type="molecule type" value="Genomic_DNA"/>
</dbReference>
<dbReference type="Gene3D" id="3.80.10.10">
    <property type="entry name" value="Ribonuclease Inhibitor"/>
    <property type="match status" value="1"/>
</dbReference>
<sequence>MENEKTILGMSHHNLFRVLDILKENCEIQNANESLAPIKYADIFNIAVTCKKFRRIVWDWDKSMYNQLEIDLLFIVPHKTITVAFAEIHKSLEGATRQKREQYMDIYIKALMGNSLLHKITLIYNTPDFHSDHSSVFEEIVMALHGKAKRITLDSARMPKIKEIIVDIADRKISDLYLFRNISKLSLTASFEMSDLKEFCRLNPTLVTLEVNQSHFSDYGKLTQIVPHCPNLKQLKFLVNDGLRDNDYVELSLLNKLQKLEMVGMIPKVHFLLPENNKEIWQEEQSSVSTLMASTSILNLLRAFGVKKKSALIQLSIGFDIDEEMAQAIENVKGLRMLECGFCDPKSIRHMVRHPTLNRLSILSRGPLDTDYYAALLEKHVTVSNLDSKMYLNDRGYLYIQTENAHIFRRANYEPFLKLKNLKNLNVPVDMIVSMESTLLQFLELGVCIRSRACEIVLNPQKRELHVIYEIDYYKDVNFSMTTNLRCFEFISIYMPTTRLIQQLSTHNIETLQELYIGYPGRDSDIDYLNKDVAEALSTLKCLRTITCGFKKLIYILPLARLNELENIDVLSEHHPKNVNFSRCLDPLLGNCPKLSSFKIKVPVDGITKKLLKSLENVVLISRVKQDIQEDLYIHIVWMKKPHDILNKKKAVNNLTNKQLKLITRPLERIKLTVERIESDDIF</sequence>
<dbReference type="HOGENOM" id="CLU_406130_0_0_1"/>
<reference evidence="1 2" key="1">
    <citation type="journal article" date="2007" name="Nature">
        <title>Evolution of genes and genomes on the Drosophila phylogeny.</title>
        <authorList>
            <consortium name="Drosophila 12 Genomes Consortium"/>
            <person name="Clark A.G."/>
            <person name="Eisen M.B."/>
            <person name="Smith D.R."/>
            <person name="Bergman C.M."/>
            <person name="Oliver B."/>
            <person name="Markow T.A."/>
            <person name="Kaufman T.C."/>
            <person name="Kellis M."/>
            <person name="Gelbart W."/>
            <person name="Iyer V.N."/>
            <person name="Pollard D.A."/>
            <person name="Sackton T.B."/>
            <person name="Larracuente A.M."/>
            <person name="Singh N.D."/>
            <person name="Abad J.P."/>
            <person name="Abt D.N."/>
            <person name="Adryan B."/>
            <person name="Aguade M."/>
            <person name="Akashi H."/>
            <person name="Anderson W.W."/>
            <person name="Aquadro C.F."/>
            <person name="Ardell D.H."/>
            <person name="Arguello R."/>
            <person name="Artieri C.G."/>
            <person name="Barbash D.A."/>
            <person name="Barker D."/>
            <person name="Barsanti P."/>
            <person name="Batterham P."/>
            <person name="Batzoglou S."/>
            <person name="Begun D."/>
            <person name="Bhutkar A."/>
            <person name="Blanco E."/>
            <person name="Bosak S.A."/>
            <person name="Bradley R.K."/>
            <person name="Brand A.D."/>
            <person name="Brent M.R."/>
            <person name="Brooks A.N."/>
            <person name="Brown R.H."/>
            <person name="Butlin R.K."/>
            <person name="Caggese C."/>
            <person name="Calvi B.R."/>
            <person name="Bernardo de Carvalho A."/>
            <person name="Caspi A."/>
            <person name="Castrezana S."/>
            <person name="Celniker S.E."/>
            <person name="Chang J.L."/>
            <person name="Chapple C."/>
            <person name="Chatterji S."/>
            <person name="Chinwalla A."/>
            <person name="Civetta A."/>
            <person name="Clifton S.W."/>
            <person name="Comeron J.M."/>
            <person name="Costello J.C."/>
            <person name="Coyne J.A."/>
            <person name="Daub J."/>
            <person name="David R.G."/>
            <person name="Delcher A.L."/>
            <person name="Delehaunty K."/>
            <person name="Do C.B."/>
            <person name="Ebling H."/>
            <person name="Edwards K."/>
            <person name="Eickbush T."/>
            <person name="Evans J.D."/>
            <person name="Filipski A."/>
            <person name="Findeiss S."/>
            <person name="Freyhult E."/>
            <person name="Fulton L."/>
            <person name="Fulton R."/>
            <person name="Garcia A.C."/>
            <person name="Gardiner A."/>
            <person name="Garfield D.A."/>
            <person name="Garvin B.E."/>
            <person name="Gibson G."/>
            <person name="Gilbert D."/>
            <person name="Gnerre S."/>
            <person name="Godfrey J."/>
            <person name="Good R."/>
            <person name="Gotea V."/>
            <person name="Gravely B."/>
            <person name="Greenberg A.J."/>
            <person name="Griffiths-Jones S."/>
            <person name="Gross S."/>
            <person name="Guigo R."/>
            <person name="Gustafson E.A."/>
            <person name="Haerty W."/>
            <person name="Hahn M.W."/>
            <person name="Halligan D.L."/>
            <person name="Halpern A.L."/>
            <person name="Halter G.M."/>
            <person name="Han M.V."/>
            <person name="Heger A."/>
            <person name="Hillier L."/>
            <person name="Hinrichs A.S."/>
            <person name="Holmes I."/>
            <person name="Hoskins R.A."/>
            <person name="Hubisz M.J."/>
            <person name="Hultmark D."/>
            <person name="Huntley M.A."/>
            <person name="Jaffe D.B."/>
            <person name="Jagadeeshan S."/>
            <person name="Jeck W.R."/>
            <person name="Johnson J."/>
            <person name="Jones C.D."/>
            <person name="Jordan W.C."/>
            <person name="Karpen G.H."/>
            <person name="Kataoka E."/>
            <person name="Keightley P.D."/>
            <person name="Kheradpour P."/>
            <person name="Kirkness E.F."/>
            <person name="Koerich L.B."/>
            <person name="Kristiansen K."/>
            <person name="Kudrna D."/>
            <person name="Kulathinal R.J."/>
            <person name="Kumar S."/>
            <person name="Kwok R."/>
            <person name="Lander E."/>
            <person name="Langley C.H."/>
            <person name="Lapoint R."/>
            <person name="Lazzaro B.P."/>
            <person name="Lee S.J."/>
            <person name="Levesque L."/>
            <person name="Li R."/>
            <person name="Lin C.F."/>
            <person name="Lin M.F."/>
            <person name="Lindblad-Toh K."/>
            <person name="Llopart A."/>
            <person name="Long M."/>
            <person name="Low L."/>
            <person name="Lozovsky E."/>
            <person name="Lu J."/>
            <person name="Luo M."/>
            <person name="Machado C.A."/>
            <person name="Makalowski W."/>
            <person name="Marzo M."/>
            <person name="Matsuda M."/>
            <person name="Matzkin L."/>
            <person name="McAllister B."/>
            <person name="McBride C.S."/>
            <person name="McKernan B."/>
            <person name="McKernan K."/>
            <person name="Mendez-Lago M."/>
            <person name="Minx P."/>
            <person name="Mollenhauer M.U."/>
            <person name="Montooth K."/>
            <person name="Mount S.M."/>
            <person name="Mu X."/>
            <person name="Myers E."/>
            <person name="Negre B."/>
            <person name="Newfeld S."/>
            <person name="Nielsen R."/>
            <person name="Noor M.A."/>
            <person name="O'Grady P."/>
            <person name="Pachter L."/>
            <person name="Papaceit M."/>
            <person name="Parisi M.J."/>
            <person name="Parisi M."/>
            <person name="Parts L."/>
            <person name="Pedersen J.S."/>
            <person name="Pesole G."/>
            <person name="Phillippy A.M."/>
            <person name="Ponting C.P."/>
            <person name="Pop M."/>
            <person name="Porcelli D."/>
            <person name="Powell J.R."/>
            <person name="Prohaska S."/>
            <person name="Pruitt K."/>
            <person name="Puig M."/>
            <person name="Quesneville H."/>
            <person name="Ram K.R."/>
            <person name="Rand D."/>
            <person name="Rasmussen M.D."/>
            <person name="Reed L.K."/>
            <person name="Reenan R."/>
            <person name="Reily A."/>
            <person name="Remington K.A."/>
            <person name="Rieger T.T."/>
            <person name="Ritchie M.G."/>
            <person name="Robin C."/>
            <person name="Rogers Y.H."/>
            <person name="Rohde C."/>
            <person name="Rozas J."/>
            <person name="Rubenfield M.J."/>
            <person name="Ruiz A."/>
            <person name="Russo S."/>
            <person name="Salzberg S.L."/>
            <person name="Sanchez-Gracia A."/>
            <person name="Saranga D.J."/>
            <person name="Sato H."/>
            <person name="Schaeffer S.W."/>
            <person name="Schatz M.C."/>
            <person name="Schlenke T."/>
            <person name="Schwartz R."/>
            <person name="Segarra C."/>
            <person name="Singh R.S."/>
            <person name="Sirot L."/>
            <person name="Sirota M."/>
            <person name="Sisneros N.B."/>
            <person name="Smith C.D."/>
            <person name="Smith T.F."/>
            <person name="Spieth J."/>
            <person name="Stage D.E."/>
            <person name="Stark A."/>
            <person name="Stephan W."/>
            <person name="Strausberg R.L."/>
            <person name="Strempel S."/>
            <person name="Sturgill D."/>
            <person name="Sutton G."/>
            <person name="Sutton G.G."/>
            <person name="Tao W."/>
            <person name="Teichmann S."/>
            <person name="Tobari Y.N."/>
            <person name="Tomimura Y."/>
            <person name="Tsolas J.M."/>
            <person name="Valente V.L."/>
            <person name="Venter E."/>
            <person name="Venter J.C."/>
            <person name="Vicario S."/>
            <person name="Vieira F.G."/>
            <person name="Vilella A.J."/>
            <person name="Villasante A."/>
            <person name="Walenz B."/>
            <person name="Wang J."/>
            <person name="Wasserman M."/>
            <person name="Watts T."/>
            <person name="Wilson D."/>
            <person name="Wilson R.K."/>
            <person name="Wing R.A."/>
            <person name="Wolfner M.F."/>
            <person name="Wong A."/>
            <person name="Wong G.K."/>
            <person name="Wu C.I."/>
            <person name="Wu G."/>
            <person name="Yamamoto D."/>
            <person name="Yang H.P."/>
            <person name="Yang S.P."/>
            <person name="Yorke J.A."/>
            <person name="Yoshida K."/>
            <person name="Zdobnov E."/>
            <person name="Zhang P."/>
            <person name="Zhang Y."/>
            <person name="Zimin A.V."/>
            <person name="Baldwin J."/>
            <person name="Abdouelleil A."/>
            <person name="Abdulkadir J."/>
            <person name="Abebe A."/>
            <person name="Abera B."/>
            <person name="Abreu J."/>
            <person name="Acer S.C."/>
            <person name="Aftuck L."/>
            <person name="Alexander A."/>
            <person name="An P."/>
            <person name="Anderson E."/>
            <person name="Anderson S."/>
            <person name="Arachi H."/>
            <person name="Azer M."/>
            <person name="Bachantsang P."/>
            <person name="Barry A."/>
            <person name="Bayul T."/>
            <person name="Berlin A."/>
            <person name="Bessette D."/>
            <person name="Bloom T."/>
            <person name="Blye J."/>
            <person name="Boguslavskiy L."/>
            <person name="Bonnet C."/>
            <person name="Boukhgalter B."/>
            <person name="Bourzgui I."/>
            <person name="Brown A."/>
            <person name="Cahill P."/>
            <person name="Channer S."/>
            <person name="Cheshatsang Y."/>
            <person name="Chuda L."/>
            <person name="Citroen M."/>
            <person name="Collymore A."/>
            <person name="Cooke P."/>
            <person name="Costello M."/>
            <person name="D'Aco K."/>
            <person name="Daza R."/>
            <person name="De Haan G."/>
            <person name="DeGray S."/>
            <person name="DeMaso C."/>
            <person name="Dhargay N."/>
            <person name="Dooley K."/>
            <person name="Dooley E."/>
            <person name="Doricent M."/>
            <person name="Dorje P."/>
            <person name="Dorjee K."/>
            <person name="Dupes A."/>
            <person name="Elong R."/>
            <person name="Falk J."/>
            <person name="Farina A."/>
            <person name="Faro S."/>
            <person name="Ferguson D."/>
            <person name="Fisher S."/>
            <person name="Foley C.D."/>
            <person name="Franke A."/>
            <person name="Friedrich D."/>
            <person name="Gadbois L."/>
            <person name="Gearin G."/>
            <person name="Gearin C.R."/>
            <person name="Giannoukos G."/>
            <person name="Goode T."/>
            <person name="Graham J."/>
            <person name="Grandbois E."/>
            <person name="Grewal S."/>
            <person name="Gyaltsen K."/>
            <person name="Hafez N."/>
            <person name="Hagos B."/>
            <person name="Hall J."/>
            <person name="Henson C."/>
            <person name="Hollinger A."/>
            <person name="Honan T."/>
            <person name="Huard M.D."/>
            <person name="Hughes L."/>
            <person name="Hurhula B."/>
            <person name="Husby M.E."/>
            <person name="Kamat A."/>
            <person name="Kanga B."/>
            <person name="Kashin S."/>
            <person name="Khazanovich D."/>
            <person name="Kisner P."/>
            <person name="Lance K."/>
            <person name="Lara M."/>
            <person name="Lee W."/>
            <person name="Lennon N."/>
            <person name="Letendre F."/>
            <person name="LeVine R."/>
            <person name="Lipovsky A."/>
            <person name="Liu X."/>
            <person name="Liu J."/>
            <person name="Liu S."/>
            <person name="Lokyitsang T."/>
            <person name="Lokyitsang Y."/>
            <person name="Lubonja R."/>
            <person name="Lui A."/>
            <person name="MacDonald P."/>
            <person name="Magnisalis V."/>
            <person name="Maru K."/>
            <person name="Matthews C."/>
            <person name="McCusker W."/>
            <person name="McDonough S."/>
            <person name="Mehta T."/>
            <person name="Meldrim J."/>
            <person name="Meneus L."/>
            <person name="Mihai O."/>
            <person name="Mihalev A."/>
            <person name="Mihova T."/>
            <person name="Mittelman R."/>
            <person name="Mlenga V."/>
            <person name="Montmayeur A."/>
            <person name="Mulrain L."/>
            <person name="Navidi A."/>
            <person name="Naylor J."/>
            <person name="Negash T."/>
            <person name="Nguyen T."/>
            <person name="Nguyen N."/>
            <person name="Nicol R."/>
            <person name="Norbu C."/>
            <person name="Norbu N."/>
            <person name="Novod N."/>
            <person name="O'Neill B."/>
            <person name="Osman S."/>
            <person name="Markiewicz E."/>
            <person name="Oyono O.L."/>
            <person name="Patti C."/>
            <person name="Phunkhang P."/>
            <person name="Pierre F."/>
            <person name="Priest M."/>
            <person name="Raghuraman S."/>
            <person name="Rege F."/>
            <person name="Reyes R."/>
            <person name="Rise C."/>
            <person name="Rogov P."/>
            <person name="Ross K."/>
            <person name="Ryan E."/>
            <person name="Settipalli S."/>
            <person name="Shea T."/>
            <person name="Sherpa N."/>
            <person name="Shi L."/>
            <person name="Shih D."/>
            <person name="Sparrow T."/>
            <person name="Spaulding J."/>
            <person name="Stalker J."/>
            <person name="Stange-Thomann N."/>
            <person name="Stavropoulos S."/>
            <person name="Stone C."/>
            <person name="Strader C."/>
            <person name="Tesfaye S."/>
            <person name="Thomson T."/>
            <person name="Thoulutsang Y."/>
            <person name="Thoulutsang D."/>
            <person name="Topham K."/>
            <person name="Topping I."/>
            <person name="Tsamla T."/>
            <person name="Vassiliev H."/>
            <person name="Vo A."/>
            <person name="Wangchuk T."/>
            <person name="Wangdi T."/>
            <person name="Weiand M."/>
            <person name="Wilkinson J."/>
            <person name="Wilson A."/>
            <person name="Yadav S."/>
            <person name="Young G."/>
            <person name="Yu Q."/>
            <person name="Zembek L."/>
            <person name="Zhong D."/>
            <person name="Zimmer A."/>
            <person name="Zwirko Z."/>
            <person name="Jaffe D.B."/>
            <person name="Alvarez P."/>
            <person name="Brockman W."/>
            <person name="Butler J."/>
            <person name="Chin C."/>
            <person name="Gnerre S."/>
            <person name="Grabherr M."/>
            <person name="Kleber M."/>
            <person name="Mauceli E."/>
            <person name="MacCallum I."/>
        </authorList>
    </citation>
    <scope>NUCLEOTIDE SEQUENCE [LARGE SCALE GENOMIC DNA]</scope>
    <source>
        <strain evidence="2">Tai18E2 / Tucson 14021-0261.01</strain>
    </source>
</reference>
<proteinExistence type="predicted"/>
<dbReference type="AlphaFoldDB" id="B4PGX0"/>
<name>B4PGX0_DROYA</name>
<keyword evidence="2" id="KW-1185">Reference proteome</keyword>
<dbReference type="OrthoDB" id="7852155at2759"/>
<accession>B4PGX0</accession>
<evidence type="ECO:0000313" key="1">
    <source>
        <dbReference type="EMBL" id="EDW94359.2"/>
    </source>
</evidence>
<reference evidence="1 2" key="2">
    <citation type="journal article" date="2007" name="PLoS Biol.">
        <title>Principles of genome evolution in the Drosophila melanogaster species group.</title>
        <authorList>
            <person name="Ranz J.M."/>
            <person name="Maurin D."/>
            <person name="Chan Y.S."/>
            <person name="von Grotthuss M."/>
            <person name="Hillier L.W."/>
            <person name="Roote J."/>
            <person name="Ashburner M."/>
            <person name="Bergman C.M."/>
        </authorList>
    </citation>
    <scope>NUCLEOTIDE SEQUENCE [LARGE SCALE GENOMIC DNA]</scope>
    <source>
        <strain evidence="2">Tai18E2 / Tucson 14021-0261.01</strain>
    </source>
</reference>
<dbReference type="KEGG" id="dya:Dyak_GE18003"/>
<protein>
    <submittedName>
        <fullName evidence="1">Uncharacterized protein</fullName>
    </submittedName>
</protein>
<evidence type="ECO:0000313" key="2">
    <source>
        <dbReference type="Proteomes" id="UP000002282"/>
    </source>
</evidence>
<dbReference type="InterPro" id="IPR032675">
    <property type="entry name" value="LRR_dom_sf"/>
</dbReference>
<dbReference type="Proteomes" id="UP000002282">
    <property type="component" value="Chromosome 3L"/>
</dbReference>